<accession>A0A3M0LTG2</accession>
<evidence type="ECO:0000313" key="2">
    <source>
        <dbReference type="Proteomes" id="UP000269221"/>
    </source>
</evidence>
<organism evidence="1 2">
    <name type="scientific">Hirundo rustica rustica</name>
    <dbReference type="NCBI Taxonomy" id="333673"/>
    <lineage>
        <taxon>Eukaryota</taxon>
        <taxon>Metazoa</taxon>
        <taxon>Chordata</taxon>
        <taxon>Craniata</taxon>
        <taxon>Vertebrata</taxon>
        <taxon>Euteleostomi</taxon>
        <taxon>Archelosauria</taxon>
        <taxon>Archosauria</taxon>
        <taxon>Dinosauria</taxon>
        <taxon>Saurischia</taxon>
        <taxon>Theropoda</taxon>
        <taxon>Coelurosauria</taxon>
        <taxon>Aves</taxon>
        <taxon>Neognathae</taxon>
        <taxon>Neoaves</taxon>
        <taxon>Telluraves</taxon>
        <taxon>Australaves</taxon>
        <taxon>Passeriformes</taxon>
        <taxon>Sylvioidea</taxon>
        <taxon>Hirundinidae</taxon>
        <taxon>Hirundo</taxon>
    </lineage>
</organism>
<gene>
    <name evidence="1" type="ORF">DUI87_00609</name>
</gene>
<name>A0A3M0LTG2_HIRRU</name>
<evidence type="ECO:0000313" key="1">
    <source>
        <dbReference type="EMBL" id="RMC22297.1"/>
    </source>
</evidence>
<dbReference type="EMBL" id="QRBI01000092">
    <property type="protein sequence ID" value="RMC22297.1"/>
    <property type="molecule type" value="Genomic_DNA"/>
</dbReference>
<protein>
    <submittedName>
        <fullName evidence="1">Uncharacterized protein</fullName>
    </submittedName>
</protein>
<comment type="caution">
    <text evidence="1">The sequence shown here is derived from an EMBL/GenBank/DDBJ whole genome shotgun (WGS) entry which is preliminary data.</text>
</comment>
<dbReference type="AlphaFoldDB" id="A0A3M0LTG2"/>
<reference evidence="1 2" key="1">
    <citation type="submission" date="2018-07" db="EMBL/GenBank/DDBJ databases">
        <title>A high quality draft genome assembly of the barn swallow (H. rustica rustica).</title>
        <authorList>
            <person name="Formenti G."/>
            <person name="Chiara M."/>
            <person name="Poveda L."/>
            <person name="Francoijs K.-J."/>
            <person name="Bonisoli-Alquati A."/>
            <person name="Canova L."/>
            <person name="Gianfranceschi L."/>
            <person name="Horner D.S."/>
            <person name="Saino N."/>
        </authorList>
    </citation>
    <scope>NUCLEOTIDE SEQUENCE [LARGE SCALE GENOMIC DNA]</scope>
    <source>
        <strain evidence="1">Chelidonia</strain>
        <tissue evidence="1">Blood</tissue>
    </source>
</reference>
<keyword evidence="2" id="KW-1185">Reference proteome</keyword>
<dbReference type="Proteomes" id="UP000269221">
    <property type="component" value="Unassembled WGS sequence"/>
</dbReference>
<sequence>MAAVRCRSSSGLLLHSPPAPQQDFSLPFYPGQKALSVFSFHCSTQNDRSTLGEDEAKKPYKYDCLYSGNEKPALPRAAAWRLQARPHIPYNKLHLLKPNFRDLSSTFIYTILESTAAAVKQFLQVNLRDFPEINVFLR</sequence>
<proteinExistence type="predicted"/>